<feature type="region of interest" description="Disordered" evidence="1">
    <location>
        <begin position="571"/>
        <end position="606"/>
    </location>
</feature>
<proteinExistence type="predicted"/>
<organism evidence="3 4">
    <name type="scientific">Thalassiosira oceanica</name>
    <name type="common">Marine diatom</name>
    <dbReference type="NCBI Taxonomy" id="159749"/>
    <lineage>
        <taxon>Eukaryota</taxon>
        <taxon>Sar</taxon>
        <taxon>Stramenopiles</taxon>
        <taxon>Ochrophyta</taxon>
        <taxon>Bacillariophyta</taxon>
        <taxon>Coscinodiscophyceae</taxon>
        <taxon>Thalassiosirophycidae</taxon>
        <taxon>Thalassiosirales</taxon>
        <taxon>Thalassiosiraceae</taxon>
        <taxon>Thalassiosira</taxon>
    </lineage>
</organism>
<accession>K0TPT9</accession>
<dbReference type="EMBL" id="AGNL01003293">
    <property type="protein sequence ID" value="EJK74877.1"/>
    <property type="molecule type" value="Genomic_DNA"/>
</dbReference>
<protein>
    <submittedName>
        <fullName evidence="3">Uncharacterized protein</fullName>
    </submittedName>
</protein>
<feature type="compositionally biased region" description="Basic residues" evidence="1">
    <location>
        <begin position="386"/>
        <end position="405"/>
    </location>
</feature>
<keyword evidence="4" id="KW-1185">Reference proteome</keyword>
<name>K0TPT9_THAOC</name>
<dbReference type="eggNOG" id="ENOG502TA0U">
    <property type="taxonomic scope" value="Eukaryota"/>
</dbReference>
<feature type="compositionally biased region" description="Polar residues" evidence="1">
    <location>
        <begin position="571"/>
        <end position="580"/>
    </location>
</feature>
<keyword evidence="2" id="KW-0472">Membrane</keyword>
<dbReference type="AlphaFoldDB" id="K0TPT9"/>
<dbReference type="PROSITE" id="PS51257">
    <property type="entry name" value="PROKAR_LIPOPROTEIN"/>
    <property type="match status" value="1"/>
</dbReference>
<keyword evidence="2" id="KW-0812">Transmembrane</keyword>
<evidence type="ECO:0000313" key="4">
    <source>
        <dbReference type="Proteomes" id="UP000266841"/>
    </source>
</evidence>
<reference evidence="3 4" key="1">
    <citation type="journal article" date="2012" name="Genome Biol.">
        <title>Genome and low-iron response of an oceanic diatom adapted to chronic iron limitation.</title>
        <authorList>
            <person name="Lommer M."/>
            <person name="Specht M."/>
            <person name="Roy A.S."/>
            <person name="Kraemer L."/>
            <person name="Andreson R."/>
            <person name="Gutowska M.A."/>
            <person name="Wolf J."/>
            <person name="Bergner S.V."/>
            <person name="Schilhabel M.B."/>
            <person name="Klostermeier U.C."/>
            <person name="Beiko R.G."/>
            <person name="Rosenstiel P."/>
            <person name="Hippler M."/>
            <person name="Laroche J."/>
        </authorList>
    </citation>
    <scope>NUCLEOTIDE SEQUENCE [LARGE SCALE GENOMIC DNA]</scope>
    <source>
        <strain evidence="3 4">CCMP1005</strain>
    </source>
</reference>
<sequence length="627" mass="69340">MAGRRRRRRKGSRGGSSDAACWIFFTASAAACCLLFLSISLDLNGRSKSNSLARQHTALVPHYPLGGSIPDQDENVRAGCIRTCDERLNSAAANSHLPSSISSSISSPTGPALDYLLQLRDAQDQQRTFASFQKHGKDGLQAEAPRRLPPLIKLLTGFGPNDGKHGRPSNMVIATRERAPFNVPRISGNKPTDEEFLRSVAVSAATAVWSKSRTLFGNNRMSRVNLEWDEALRWIAVAGWDRRHTIQSSSELGSRRREHEAPIGEGLEHFVNDLEKLLETCLSTCLDGEVNFEGNLAGPEDSAIGTTVLKSVVGWFIGAAMPTTSPEASRMTTRMLMIATWSVAAYAINSSLLWLSPILANWYSTVRRKENPDWLLDHERESQAVRKMKSKHRKKKRRQSAHRSGKAIIAEGALKPQTQTFSVEDRRNRSSDTTTVQREQEFFIWQPIVKQCRCRAFSDFVFNGALGFIHELLTQPKPMLANSFPAKRTKFAHAKSRAEWSGITATQGGDKYTAYQARRRRAGGHYSTPPTAEFDAVEEDKMMEERLGSLLDDEFENDDIDALLQSGMESLSAEESTLNPSAAPFVSKPGLTSLSPGPVEEKKGWKTEQSSLVSATKIAGVYGGSVW</sequence>
<dbReference type="Proteomes" id="UP000266841">
    <property type="component" value="Unassembled WGS sequence"/>
</dbReference>
<comment type="caution">
    <text evidence="3">The sequence shown here is derived from an EMBL/GenBank/DDBJ whole genome shotgun (WGS) entry which is preliminary data.</text>
</comment>
<keyword evidence="2" id="KW-1133">Transmembrane helix</keyword>
<evidence type="ECO:0000256" key="1">
    <source>
        <dbReference type="SAM" id="MobiDB-lite"/>
    </source>
</evidence>
<feature type="transmembrane region" description="Helical" evidence="2">
    <location>
        <begin position="21"/>
        <end position="41"/>
    </location>
</feature>
<evidence type="ECO:0000313" key="3">
    <source>
        <dbReference type="EMBL" id="EJK74877.1"/>
    </source>
</evidence>
<gene>
    <name evidence="3" type="ORF">THAOC_03418</name>
</gene>
<feature type="region of interest" description="Disordered" evidence="1">
    <location>
        <begin position="385"/>
        <end position="409"/>
    </location>
</feature>
<evidence type="ECO:0000256" key="2">
    <source>
        <dbReference type="SAM" id="Phobius"/>
    </source>
</evidence>